<keyword evidence="8" id="KW-0067">ATP-binding</keyword>
<dbReference type="PANTHER" id="PTHR43445:SF3">
    <property type="entry name" value="UDP-N-ACETYLMURAMATE--L-ALANINE LIGASE"/>
    <property type="match status" value="1"/>
</dbReference>
<evidence type="ECO:0000256" key="3">
    <source>
        <dbReference type="ARBA" id="ARBA00012211"/>
    </source>
</evidence>
<dbReference type="UniPathway" id="UPA00219"/>
<evidence type="ECO:0000256" key="1">
    <source>
        <dbReference type="ARBA" id="ARBA00004496"/>
    </source>
</evidence>
<dbReference type="NCBIfam" id="TIGR01082">
    <property type="entry name" value="murC"/>
    <property type="match status" value="1"/>
</dbReference>
<evidence type="ECO:0000256" key="8">
    <source>
        <dbReference type="ARBA" id="ARBA00022840"/>
    </source>
</evidence>
<evidence type="ECO:0000256" key="6">
    <source>
        <dbReference type="ARBA" id="ARBA00022618"/>
    </source>
</evidence>
<dbReference type="Gene3D" id="3.90.190.20">
    <property type="entry name" value="Mur ligase, C-terminal domain"/>
    <property type="match status" value="1"/>
</dbReference>
<dbReference type="SUPFAM" id="SSF53623">
    <property type="entry name" value="MurD-like peptide ligases, catalytic domain"/>
    <property type="match status" value="1"/>
</dbReference>
<feature type="domain" description="Mur ligase N-terminal catalytic" evidence="15">
    <location>
        <begin position="10"/>
        <end position="107"/>
    </location>
</feature>
<keyword evidence="9" id="KW-0133">Cell shape</keyword>
<evidence type="ECO:0000256" key="9">
    <source>
        <dbReference type="ARBA" id="ARBA00022960"/>
    </source>
</evidence>
<comment type="subcellular location">
    <subcellularLocation>
        <location evidence="1">Cytoplasm</location>
    </subcellularLocation>
</comment>
<evidence type="ECO:0000259" key="15">
    <source>
        <dbReference type="Pfam" id="PF01225"/>
    </source>
</evidence>
<evidence type="ECO:0000256" key="4">
    <source>
        <dbReference type="ARBA" id="ARBA00022490"/>
    </source>
</evidence>
<dbReference type="OrthoDB" id="9804126at2"/>
<dbReference type="Proteomes" id="UP000317093">
    <property type="component" value="Chromosome"/>
</dbReference>
<keyword evidence="6" id="KW-0132">Cell division</keyword>
<dbReference type="Pfam" id="PF08245">
    <property type="entry name" value="Mur_ligase_M"/>
    <property type="match status" value="1"/>
</dbReference>
<keyword evidence="4" id="KW-0963">Cytoplasm</keyword>
<feature type="domain" description="Mur ligase C-terminal" evidence="16">
    <location>
        <begin position="308"/>
        <end position="438"/>
    </location>
</feature>
<dbReference type="Gene3D" id="3.40.50.720">
    <property type="entry name" value="NAD(P)-binding Rossmann-like Domain"/>
    <property type="match status" value="1"/>
</dbReference>
<comment type="catalytic activity">
    <reaction evidence="13">
        <text>UDP-N-acetyl-alpha-D-muramate + L-alanine + ATP = UDP-N-acetyl-alpha-D-muramoyl-L-alanine + ADP + phosphate + H(+)</text>
        <dbReference type="Rhea" id="RHEA:23372"/>
        <dbReference type="ChEBI" id="CHEBI:15378"/>
        <dbReference type="ChEBI" id="CHEBI:30616"/>
        <dbReference type="ChEBI" id="CHEBI:43474"/>
        <dbReference type="ChEBI" id="CHEBI:57972"/>
        <dbReference type="ChEBI" id="CHEBI:70757"/>
        <dbReference type="ChEBI" id="CHEBI:83898"/>
        <dbReference type="ChEBI" id="CHEBI:456216"/>
        <dbReference type="EC" id="6.3.2.8"/>
    </reaction>
</comment>
<evidence type="ECO:0000256" key="13">
    <source>
        <dbReference type="ARBA" id="ARBA00047833"/>
    </source>
</evidence>
<evidence type="ECO:0000256" key="5">
    <source>
        <dbReference type="ARBA" id="ARBA00022598"/>
    </source>
</evidence>
<dbReference type="EMBL" id="CP036279">
    <property type="protein sequence ID" value="QDU63974.1"/>
    <property type="molecule type" value="Genomic_DNA"/>
</dbReference>
<dbReference type="GO" id="GO:0051301">
    <property type="term" value="P:cell division"/>
    <property type="evidence" value="ECO:0007669"/>
    <property type="project" value="UniProtKB-KW"/>
</dbReference>
<dbReference type="Pfam" id="PF02875">
    <property type="entry name" value="Mur_ligase_C"/>
    <property type="match status" value="1"/>
</dbReference>
<dbReference type="AlphaFoldDB" id="A0A518BAG9"/>
<dbReference type="GO" id="GO:0005524">
    <property type="term" value="F:ATP binding"/>
    <property type="evidence" value="ECO:0007669"/>
    <property type="project" value="UniProtKB-KW"/>
</dbReference>
<keyword evidence="12" id="KW-0961">Cell wall biogenesis/degradation</keyword>
<keyword evidence="7" id="KW-0547">Nucleotide-binding</keyword>
<evidence type="ECO:0000256" key="10">
    <source>
        <dbReference type="ARBA" id="ARBA00022984"/>
    </source>
</evidence>
<evidence type="ECO:0000256" key="14">
    <source>
        <dbReference type="NCBIfam" id="TIGR01082"/>
    </source>
</evidence>
<name>A0A518BAG9_9BACT</name>
<dbReference type="GO" id="GO:0009252">
    <property type="term" value="P:peptidoglycan biosynthetic process"/>
    <property type="evidence" value="ECO:0007669"/>
    <property type="project" value="UniProtKB-UniRule"/>
</dbReference>
<keyword evidence="19" id="KW-1185">Reference proteome</keyword>
<keyword evidence="11" id="KW-0131">Cell cycle</keyword>
<keyword evidence="5 18" id="KW-0436">Ligase</keyword>
<dbReference type="InterPro" id="IPR036615">
    <property type="entry name" value="Mur_ligase_C_dom_sf"/>
</dbReference>
<evidence type="ECO:0000256" key="11">
    <source>
        <dbReference type="ARBA" id="ARBA00023306"/>
    </source>
</evidence>
<dbReference type="GO" id="GO:0008763">
    <property type="term" value="F:UDP-N-acetylmuramate-L-alanine ligase activity"/>
    <property type="evidence" value="ECO:0007669"/>
    <property type="project" value="UniProtKB-UniRule"/>
</dbReference>
<accession>A0A518BAG9</accession>
<comment type="pathway">
    <text evidence="2">Cell wall biogenesis; peptidoglycan biosynthesis.</text>
</comment>
<proteinExistence type="predicted"/>
<dbReference type="GO" id="GO:0071555">
    <property type="term" value="P:cell wall organization"/>
    <property type="evidence" value="ECO:0007669"/>
    <property type="project" value="UniProtKB-KW"/>
</dbReference>
<dbReference type="InterPro" id="IPR036565">
    <property type="entry name" value="Mur-like_cat_sf"/>
</dbReference>
<feature type="domain" description="Mur ligase central" evidence="17">
    <location>
        <begin position="112"/>
        <end position="286"/>
    </location>
</feature>
<reference evidence="18 19" key="1">
    <citation type="submission" date="2019-02" db="EMBL/GenBank/DDBJ databases">
        <title>Deep-cultivation of Planctomycetes and their phenomic and genomic characterization uncovers novel biology.</title>
        <authorList>
            <person name="Wiegand S."/>
            <person name="Jogler M."/>
            <person name="Boedeker C."/>
            <person name="Pinto D."/>
            <person name="Vollmers J."/>
            <person name="Rivas-Marin E."/>
            <person name="Kohn T."/>
            <person name="Peeters S.H."/>
            <person name="Heuer A."/>
            <person name="Rast P."/>
            <person name="Oberbeckmann S."/>
            <person name="Bunk B."/>
            <person name="Jeske O."/>
            <person name="Meyerdierks A."/>
            <person name="Storesund J.E."/>
            <person name="Kallscheuer N."/>
            <person name="Luecker S."/>
            <person name="Lage O.M."/>
            <person name="Pohl T."/>
            <person name="Merkel B.J."/>
            <person name="Hornburger P."/>
            <person name="Mueller R.-W."/>
            <person name="Bruemmer F."/>
            <person name="Labrenz M."/>
            <person name="Spormann A.M."/>
            <person name="Op den Camp H."/>
            <person name="Overmann J."/>
            <person name="Amann R."/>
            <person name="Jetten M.S.M."/>
            <person name="Mascher T."/>
            <person name="Medema M.H."/>
            <person name="Devos D.P."/>
            <person name="Kaster A.-K."/>
            <person name="Ovreas L."/>
            <person name="Rohde M."/>
            <person name="Galperin M.Y."/>
            <person name="Jogler C."/>
        </authorList>
    </citation>
    <scope>NUCLEOTIDE SEQUENCE [LARGE SCALE GENOMIC DNA]</scope>
    <source>
        <strain evidence="18 19">Pan216</strain>
    </source>
</reference>
<dbReference type="GO" id="GO:0008360">
    <property type="term" value="P:regulation of cell shape"/>
    <property type="evidence" value="ECO:0007669"/>
    <property type="project" value="UniProtKB-KW"/>
</dbReference>
<dbReference type="Pfam" id="PF01225">
    <property type="entry name" value="Mur_ligase"/>
    <property type="match status" value="1"/>
</dbReference>
<dbReference type="InterPro" id="IPR004101">
    <property type="entry name" value="Mur_ligase_C"/>
</dbReference>
<dbReference type="InterPro" id="IPR050061">
    <property type="entry name" value="MurCDEF_pg_biosynth"/>
</dbReference>
<dbReference type="GO" id="GO:0005737">
    <property type="term" value="C:cytoplasm"/>
    <property type="evidence" value="ECO:0007669"/>
    <property type="project" value="UniProtKB-SubCell"/>
</dbReference>
<dbReference type="InterPro" id="IPR005758">
    <property type="entry name" value="UDP-N-AcMur_Ala_ligase_MurC"/>
</dbReference>
<evidence type="ECO:0000259" key="17">
    <source>
        <dbReference type="Pfam" id="PF08245"/>
    </source>
</evidence>
<evidence type="ECO:0000313" key="18">
    <source>
        <dbReference type="EMBL" id="QDU63974.1"/>
    </source>
</evidence>
<evidence type="ECO:0000259" key="16">
    <source>
        <dbReference type="Pfam" id="PF02875"/>
    </source>
</evidence>
<evidence type="ECO:0000256" key="2">
    <source>
        <dbReference type="ARBA" id="ARBA00004752"/>
    </source>
</evidence>
<evidence type="ECO:0000256" key="12">
    <source>
        <dbReference type="ARBA" id="ARBA00023316"/>
    </source>
</evidence>
<dbReference type="SUPFAM" id="SSF51984">
    <property type="entry name" value="MurCD N-terminal domain"/>
    <property type="match status" value="1"/>
</dbReference>
<dbReference type="PANTHER" id="PTHR43445">
    <property type="entry name" value="UDP-N-ACETYLMURAMATE--L-ALANINE LIGASE-RELATED"/>
    <property type="match status" value="1"/>
</dbReference>
<sequence length="456" mass="49262">MTRSSLEGPIHFIGVGGAGMAPLALLAHARGFRVQGSDLRSGSVTRQLTGRGIDVSVGHDAAHLAGARTVVYSTAVSSRNPELLAARRVGCRCLSRPRFLDWTMRHHESIAVTGTHGKTTTAAMVGHVLDRLGFDPSVVVGGRSLDGATLARAGSGRWLVAEADESNGSLAIYRPEHVVLTPVGLDHLEHLGSWDRTAELFRSFLEHVSGRTVIAEGVLREITEGQEEAAIRYGFGQNCDVRAVDLRVSAEGSEFVVARRGRRRRCRLAMIGRHNVANALGAIALATALGAEFEDAVDAMDSFGGVERRMQVLFRNASQCLLDDYGHNPAKIAASIAAVREVWPSHRQVVVVEPHRRERMRKMYHDFAGSFVGGDEVFVMPVHKADGEVGDEFPPSRVARDIGRWSGVAAWPFESAAAFAERMSKGARATVILTLGAGRSNRMARELARLLSPSEG</sequence>
<dbReference type="InterPro" id="IPR013221">
    <property type="entry name" value="Mur_ligase_cen"/>
</dbReference>
<dbReference type="RefSeq" id="WP_145261842.1">
    <property type="nucleotide sequence ID" value="NZ_CP036279.1"/>
</dbReference>
<organism evidence="18 19">
    <name type="scientific">Kolteria novifilia</name>
    <dbReference type="NCBI Taxonomy" id="2527975"/>
    <lineage>
        <taxon>Bacteria</taxon>
        <taxon>Pseudomonadati</taxon>
        <taxon>Planctomycetota</taxon>
        <taxon>Planctomycetia</taxon>
        <taxon>Kolteriales</taxon>
        <taxon>Kolteriaceae</taxon>
        <taxon>Kolteria</taxon>
    </lineage>
</organism>
<protein>
    <recommendedName>
        <fullName evidence="3 14">UDP-N-acetylmuramate--L-alanine ligase</fullName>
        <ecNumber evidence="3 14">6.3.2.8</ecNumber>
    </recommendedName>
</protein>
<evidence type="ECO:0000313" key="19">
    <source>
        <dbReference type="Proteomes" id="UP000317093"/>
    </source>
</evidence>
<dbReference type="InterPro" id="IPR000713">
    <property type="entry name" value="Mur_ligase_N"/>
</dbReference>
<dbReference type="SUPFAM" id="SSF53244">
    <property type="entry name" value="MurD-like peptide ligases, peptide-binding domain"/>
    <property type="match status" value="1"/>
</dbReference>
<dbReference type="Gene3D" id="3.40.1190.10">
    <property type="entry name" value="Mur-like, catalytic domain"/>
    <property type="match status" value="1"/>
</dbReference>
<gene>
    <name evidence="18" type="primary">murC</name>
    <name evidence="18" type="ORF">Pan216_48550</name>
</gene>
<dbReference type="EC" id="6.3.2.8" evidence="3 14"/>
<dbReference type="KEGG" id="knv:Pan216_48550"/>
<evidence type="ECO:0000256" key="7">
    <source>
        <dbReference type="ARBA" id="ARBA00022741"/>
    </source>
</evidence>
<keyword evidence="10" id="KW-0573">Peptidoglycan synthesis</keyword>